<evidence type="ECO:0000256" key="2">
    <source>
        <dbReference type="SAM" id="SignalP"/>
    </source>
</evidence>
<dbReference type="AlphaFoldDB" id="B8CRI1"/>
<feature type="region of interest" description="Disordered" evidence="1">
    <location>
        <begin position="361"/>
        <end position="389"/>
    </location>
</feature>
<dbReference type="KEGG" id="swp:swp_3285"/>
<evidence type="ECO:0000259" key="3">
    <source>
        <dbReference type="Pfam" id="PF05547"/>
    </source>
</evidence>
<keyword evidence="4" id="KW-0645">Protease</keyword>
<proteinExistence type="predicted"/>
<evidence type="ECO:0000313" key="4">
    <source>
        <dbReference type="EMBL" id="ACJ29989.1"/>
    </source>
</evidence>
<keyword evidence="4" id="KW-0378">Hydrolase</keyword>
<organism evidence="4 5">
    <name type="scientific">Shewanella piezotolerans (strain WP3 / JCM 13877)</name>
    <dbReference type="NCBI Taxonomy" id="225849"/>
    <lineage>
        <taxon>Bacteria</taxon>
        <taxon>Pseudomonadati</taxon>
        <taxon>Pseudomonadota</taxon>
        <taxon>Gammaproteobacteria</taxon>
        <taxon>Alteromonadales</taxon>
        <taxon>Shewanellaceae</taxon>
        <taxon>Shewanella</taxon>
    </lineage>
</organism>
<protein>
    <submittedName>
        <fullName evidence="4">Secreted metalloprotease</fullName>
    </submittedName>
</protein>
<dbReference type="PANTHER" id="PTHR41775:SF1">
    <property type="entry name" value="PEPTIDASE M6-LIKE DOMAIN-CONTAINING PROTEIN"/>
    <property type="match status" value="1"/>
</dbReference>
<dbReference type="NCBIfam" id="TIGR03296">
    <property type="entry name" value="M6dom_TIGR03296"/>
    <property type="match status" value="1"/>
</dbReference>
<dbReference type="GO" id="GO:0006508">
    <property type="term" value="P:proteolysis"/>
    <property type="evidence" value="ECO:0007669"/>
    <property type="project" value="InterPro"/>
</dbReference>
<name>B8CRI1_SHEPW</name>
<keyword evidence="2" id="KW-0732">Signal</keyword>
<dbReference type="SUPFAM" id="SSF55486">
    <property type="entry name" value="Metalloproteases ('zincins'), catalytic domain"/>
    <property type="match status" value="1"/>
</dbReference>
<feature type="compositionally biased region" description="Acidic residues" evidence="1">
    <location>
        <begin position="526"/>
        <end position="544"/>
    </location>
</feature>
<feature type="signal peptide" evidence="2">
    <location>
        <begin position="1"/>
        <end position="22"/>
    </location>
</feature>
<dbReference type="OrthoDB" id="275270at2"/>
<dbReference type="EMBL" id="CP000472">
    <property type="protein sequence ID" value="ACJ29989.1"/>
    <property type="molecule type" value="Genomic_DNA"/>
</dbReference>
<dbReference type="PANTHER" id="PTHR41775">
    <property type="entry name" value="SECRETED PROTEIN-RELATED"/>
    <property type="match status" value="1"/>
</dbReference>
<dbReference type="RefSeq" id="WP_020913339.1">
    <property type="nucleotide sequence ID" value="NC_011566.1"/>
</dbReference>
<evidence type="ECO:0000256" key="1">
    <source>
        <dbReference type="SAM" id="MobiDB-lite"/>
    </source>
</evidence>
<keyword evidence="4" id="KW-0482">Metalloprotease</keyword>
<feature type="region of interest" description="Disordered" evidence="1">
    <location>
        <begin position="523"/>
        <end position="560"/>
    </location>
</feature>
<evidence type="ECO:0000313" key="5">
    <source>
        <dbReference type="Proteomes" id="UP000000753"/>
    </source>
</evidence>
<gene>
    <name evidence="4" type="ordered locus">swp_3285</name>
</gene>
<dbReference type="eggNOG" id="COG4412">
    <property type="taxonomic scope" value="Bacteria"/>
</dbReference>
<dbReference type="GO" id="GO:0008237">
    <property type="term" value="F:metallopeptidase activity"/>
    <property type="evidence" value="ECO:0007669"/>
    <property type="project" value="UniProtKB-KW"/>
</dbReference>
<dbReference type="Proteomes" id="UP000000753">
    <property type="component" value="Chromosome"/>
</dbReference>
<sequence>MNKKLKLALLSSAIFAPLFANHAPLHAEPASKKLIEFKQSDGNSIWLRKWGDEFAHGWETKKGVAVQQDEESGDWYTTKLDSKGYQVKSTVKATQAMNLKEKGSNPRIQGEAQKRAKLRRTQAHQNNLFARSMVNGSSLNSSGVSQTAIQHVAGTVNVPVIMVNFSDTSATVERNEFDRFLFQDAKGLTAYYREVSYGELTLQGGDAGVIDWVTLPGSHDFYGRNNSAGYDSNIGVMIESALDLIDASVDFSLFADINQDCQVDLVSFIYQGNGEHQAVGVNNDIWAHKYSMYWLETEGDGYGVYQTNDQCLSDPTKTVTVNDYFVAPELSNAGTRANVGTFAHEFGHVFGLPDLYDTGGSNSGQTAGAGDWSLMASGSKTGPNRDGESPAHLSAWGKYILGWIAPTKINGINDTEFEIAESVNNATAYLYENPDNPQEYFLIENRDQQGFDAYAPGKGLAIWHIDDAISAPQSDGSAQSDVNAFPCDLGFQDCSTLHNGVQLVSADHYFDLEHDFNDGDIHDLFGEDGDGGSDEYSTEQDWDTEFSSQSQPSSQWWDGSESGLAMTNISAKGAVMTFDLGNGAATQEIVLQNGVPVSLAANQGEAITGYIDVPVGASKLQLSLSHNSGGDADLYVNYGVVNDSSSADCFLNSSSVVELCTESELGETLEGRYFFVVKGYNGQSFADVSLVAEYESDSESPGENGSVTSYKIDVASGSYQHFMVAVPAGSTVIEASLDENGGSAMLMLNEGEEASARSYSAKDSGGEFVAVDAPAAGEWFVAVRGTKQGVASGVLTITVK</sequence>
<accession>B8CRI1</accession>
<dbReference type="Pfam" id="PF05547">
    <property type="entry name" value="Peptidase_M6"/>
    <property type="match status" value="1"/>
</dbReference>
<dbReference type="HOGENOM" id="CLU_022018_0_0_6"/>
<feature type="chain" id="PRO_5002870198" evidence="2">
    <location>
        <begin position="23"/>
        <end position="800"/>
    </location>
</feature>
<feature type="domain" description="Peptidase M6-like" evidence="3">
    <location>
        <begin position="184"/>
        <end position="398"/>
    </location>
</feature>
<keyword evidence="5" id="KW-1185">Reference proteome</keyword>
<dbReference type="eggNOG" id="COG2234">
    <property type="taxonomic scope" value="Bacteria"/>
</dbReference>
<dbReference type="InterPro" id="IPR008757">
    <property type="entry name" value="Peptidase_M6-like_domain"/>
</dbReference>
<reference evidence="4 5" key="1">
    <citation type="journal article" date="2008" name="PLoS ONE">
        <title>Environmental adaptation: genomic analysis of the piezotolerant and psychrotolerant deep-sea iron reducing bacterium Shewanella piezotolerans WP3.</title>
        <authorList>
            <person name="Wang F."/>
            <person name="Wang J."/>
            <person name="Jian H."/>
            <person name="Zhang B."/>
            <person name="Li S."/>
            <person name="Wang F."/>
            <person name="Zeng X."/>
            <person name="Gao L."/>
            <person name="Bartlett D.H."/>
            <person name="Yu J."/>
            <person name="Hu S."/>
            <person name="Xiao X."/>
        </authorList>
    </citation>
    <scope>NUCLEOTIDE SEQUENCE [LARGE SCALE GENOMIC DNA]</scope>
    <source>
        <strain evidence="5">WP3 / JCM 13877</strain>
    </source>
</reference>
<dbReference type="Gene3D" id="2.60.120.380">
    <property type="match status" value="2"/>
</dbReference>